<dbReference type="Proteomes" id="UP001230156">
    <property type="component" value="Unassembled WGS sequence"/>
</dbReference>
<reference evidence="2" key="1">
    <citation type="submission" date="2023-08" db="EMBL/GenBank/DDBJ databases">
        <title>Rhodospirillaceae gen. nov., a novel taxon isolated from the Yangtze River Yuezi River estuary sludge.</title>
        <authorList>
            <person name="Ruan L."/>
        </authorList>
    </citation>
    <scope>NUCLEOTIDE SEQUENCE [LARGE SCALE GENOMIC DNA]</scope>
    <source>
        <strain evidence="2">R-7</strain>
    </source>
</reference>
<keyword evidence="2" id="KW-1185">Reference proteome</keyword>
<accession>A0ABU0YSX9</accession>
<sequence length="116" mass="12665">MNEGDNENDNQKAHQDPTVVLDAHRGLMAQKATDARRSQSAVRADLDAVREGQASLEKHLFAGPATDWPQAAEKADYLLRLFANTGEGQDPRYKQLIEDALGDIARLSGKAKEPAP</sequence>
<dbReference type="EMBL" id="JAUYVI010000008">
    <property type="protein sequence ID" value="MDQ7250825.1"/>
    <property type="molecule type" value="Genomic_DNA"/>
</dbReference>
<organism evidence="1 2">
    <name type="scientific">Dongia sedimenti</name>
    <dbReference type="NCBI Taxonomy" id="3064282"/>
    <lineage>
        <taxon>Bacteria</taxon>
        <taxon>Pseudomonadati</taxon>
        <taxon>Pseudomonadota</taxon>
        <taxon>Alphaproteobacteria</taxon>
        <taxon>Rhodospirillales</taxon>
        <taxon>Dongiaceae</taxon>
        <taxon>Dongia</taxon>
    </lineage>
</organism>
<dbReference type="RefSeq" id="WP_379960590.1">
    <property type="nucleotide sequence ID" value="NZ_JAUYVI010000008.1"/>
</dbReference>
<proteinExistence type="predicted"/>
<comment type="caution">
    <text evidence="1">The sequence shown here is derived from an EMBL/GenBank/DDBJ whole genome shotgun (WGS) entry which is preliminary data.</text>
</comment>
<evidence type="ECO:0000313" key="2">
    <source>
        <dbReference type="Proteomes" id="UP001230156"/>
    </source>
</evidence>
<protein>
    <submittedName>
        <fullName evidence="1">Uncharacterized protein</fullName>
    </submittedName>
</protein>
<evidence type="ECO:0000313" key="1">
    <source>
        <dbReference type="EMBL" id="MDQ7250825.1"/>
    </source>
</evidence>
<gene>
    <name evidence="1" type="ORF">Q8A70_24260</name>
</gene>
<name>A0ABU0YSX9_9PROT</name>